<evidence type="ECO:0000259" key="2">
    <source>
        <dbReference type="Pfam" id="PF20938"/>
    </source>
</evidence>
<evidence type="ECO:0000313" key="3">
    <source>
        <dbReference type="EMBL" id="MFC4598437.1"/>
    </source>
</evidence>
<dbReference type="PANTHER" id="PTHR35339:SF4">
    <property type="entry name" value="LINALOOL DEHYDRATASE_ISOMERASE DOMAIN-CONTAINING PROTEIN"/>
    <property type="match status" value="1"/>
</dbReference>
<evidence type="ECO:0000259" key="1">
    <source>
        <dbReference type="Pfam" id="PF10022"/>
    </source>
</evidence>
<dbReference type="Proteomes" id="UP001596028">
    <property type="component" value="Unassembled WGS sequence"/>
</dbReference>
<dbReference type="Pfam" id="PF20938">
    <property type="entry name" value="DUF2264_C"/>
    <property type="match status" value="1"/>
</dbReference>
<name>A0ABV9F9R3_9BACL</name>
<dbReference type="Pfam" id="PF10022">
    <property type="entry name" value="DUF2264"/>
    <property type="match status" value="1"/>
</dbReference>
<dbReference type="InterPro" id="IPR049237">
    <property type="entry name" value="DUF2264_C"/>
</dbReference>
<reference evidence="4" key="1">
    <citation type="journal article" date="2019" name="Int. J. Syst. Evol. Microbiol.">
        <title>The Global Catalogue of Microorganisms (GCM) 10K type strain sequencing project: providing services to taxonomists for standard genome sequencing and annotation.</title>
        <authorList>
            <consortium name="The Broad Institute Genomics Platform"/>
            <consortium name="The Broad Institute Genome Sequencing Center for Infectious Disease"/>
            <person name="Wu L."/>
            <person name="Ma J."/>
        </authorList>
    </citation>
    <scope>NUCLEOTIDE SEQUENCE [LARGE SCALE GENOMIC DNA]</scope>
    <source>
        <strain evidence="4">CCUG 49571</strain>
    </source>
</reference>
<evidence type="ECO:0000313" key="4">
    <source>
        <dbReference type="Proteomes" id="UP001596028"/>
    </source>
</evidence>
<dbReference type="PIRSF" id="PIRSF014753">
    <property type="entry name" value="UCP014753"/>
    <property type="match status" value="1"/>
</dbReference>
<gene>
    <name evidence="3" type="ORF">ACFO3S_09355</name>
</gene>
<accession>A0ABV9F9R3</accession>
<organism evidence="3 4">
    <name type="scientific">Cohnella hongkongensis</name>
    <dbReference type="NCBI Taxonomy" id="178337"/>
    <lineage>
        <taxon>Bacteria</taxon>
        <taxon>Bacillati</taxon>
        <taxon>Bacillota</taxon>
        <taxon>Bacilli</taxon>
        <taxon>Bacillales</taxon>
        <taxon>Paenibacillaceae</taxon>
        <taxon>Cohnella</taxon>
    </lineage>
</organism>
<protein>
    <submittedName>
        <fullName evidence="3">DUF2264 domain-containing protein</fullName>
    </submittedName>
</protein>
<dbReference type="InterPro" id="IPR016624">
    <property type="entry name" value="UCP014753"/>
</dbReference>
<dbReference type="RefSeq" id="WP_378094687.1">
    <property type="nucleotide sequence ID" value="NZ_JBHSEP010000005.1"/>
</dbReference>
<dbReference type="PANTHER" id="PTHR35339">
    <property type="entry name" value="LINALOOL DEHYDRATASE_ISOMERASE DOMAIN-CONTAINING PROTEIN"/>
    <property type="match status" value="1"/>
</dbReference>
<dbReference type="InterPro" id="IPR049349">
    <property type="entry name" value="DUF2264_N"/>
</dbReference>
<keyword evidence="4" id="KW-1185">Reference proteome</keyword>
<comment type="caution">
    <text evidence="3">The sequence shown here is derived from an EMBL/GenBank/DDBJ whole genome shotgun (WGS) entry which is preliminary data.</text>
</comment>
<sequence length="631" mass="70054">MTTIDDSGLRTKADMRNLLRSLYKPLAPYYSKGGARLRLGDSGTSYSASIAEMEGFSRVLWGLTPLLAGGGEDPLWDAALRGIANGTDPSHEEYWGEPGDYDQRFVEMAVFGFAMAAIPGRIWAPLDEPQRLRLREWLGAINRHPVYDCNWLFFPILVNVGFSKLSLPFDAEGMERNLRRIDEFALDGGWFEDGVGGHSDYYTPFAIHYYRLLYARLMETEDPGRSRRYKADALRFARDFMRWFSADGPALPYGRSLAYRFAQSAFWSALAYADAWDDAVTPGVAKGIVLRNLRWWVRQPIFRPDGALGIGYAYVNPLMSENYNSPGSPYWAMKTFLPLALPEDHPFWAAEELPLPPLPAFGEQRHPCLVVVRRPGEGAEGGGGTDGAKAAESASGDHVAAFNAGHLATNEHTHTSAKYEKFVYSTLFGFSVPRAEWGLAQGAFDSMLALSERDNLYRARRRSEERAIRGDVLFSRWKPWPDVEVRTWLIAGLPWHVRIHRLETGRPLSAAEGGFSLPAAEDRSIDLRDDRVFASCSVATSGIVGLRGYARAELIHPQANTNLLYPRTLLPTLRAELETGVHWLISAVFGQPGAASDPPAPSAEFLDAALRRCRTVSPEAGLPSDGCDGLI</sequence>
<proteinExistence type="predicted"/>
<feature type="domain" description="DUF2264" evidence="1">
    <location>
        <begin position="11"/>
        <end position="354"/>
    </location>
</feature>
<feature type="domain" description="DUF2264" evidence="2">
    <location>
        <begin position="394"/>
        <end position="596"/>
    </location>
</feature>
<dbReference type="EMBL" id="JBHSEP010000005">
    <property type="protein sequence ID" value="MFC4598437.1"/>
    <property type="molecule type" value="Genomic_DNA"/>
</dbReference>